<proteinExistence type="predicted"/>
<comment type="caution">
    <text evidence="1">The sequence shown here is derived from an EMBL/GenBank/DDBJ whole genome shotgun (WGS) entry which is preliminary data.</text>
</comment>
<evidence type="ECO:0000313" key="1">
    <source>
        <dbReference type="EMBL" id="KKM70797.1"/>
    </source>
</evidence>
<accession>A0A0F9MNR8</accession>
<reference evidence="1" key="1">
    <citation type="journal article" date="2015" name="Nature">
        <title>Complex archaea that bridge the gap between prokaryotes and eukaryotes.</title>
        <authorList>
            <person name="Spang A."/>
            <person name="Saw J.H."/>
            <person name="Jorgensen S.L."/>
            <person name="Zaremba-Niedzwiedzka K."/>
            <person name="Martijn J."/>
            <person name="Lind A.E."/>
            <person name="van Eijk R."/>
            <person name="Schleper C."/>
            <person name="Guy L."/>
            <person name="Ettema T.J."/>
        </authorList>
    </citation>
    <scope>NUCLEOTIDE SEQUENCE</scope>
</reference>
<protein>
    <submittedName>
        <fullName evidence="1">Uncharacterized protein</fullName>
    </submittedName>
</protein>
<dbReference type="EMBL" id="LAZR01009749">
    <property type="protein sequence ID" value="KKM70797.1"/>
    <property type="molecule type" value="Genomic_DNA"/>
</dbReference>
<name>A0A0F9MNR8_9ZZZZ</name>
<feature type="non-terminal residue" evidence="1">
    <location>
        <position position="103"/>
    </location>
</feature>
<gene>
    <name evidence="1" type="ORF">LCGC14_1437160</name>
</gene>
<sequence length="103" mass="11887">MAFKEVRDEIETILKAVTDIGEVHAYLRHSTFWDEYFRDHVKAGQINTWEITRTASEQELINVQGSVGTEPYFHDTHSVLITGRMSLKDDEKSEQDFQALVDA</sequence>
<dbReference type="AlphaFoldDB" id="A0A0F9MNR8"/>
<organism evidence="1">
    <name type="scientific">marine sediment metagenome</name>
    <dbReference type="NCBI Taxonomy" id="412755"/>
    <lineage>
        <taxon>unclassified sequences</taxon>
        <taxon>metagenomes</taxon>
        <taxon>ecological metagenomes</taxon>
    </lineage>
</organism>